<evidence type="ECO:0000313" key="8">
    <source>
        <dbReference type="Proteomes" id="UP001497623"/>
    </source>
</evidence>
<dbReference type="AlphaFoldDB" id="A0AAV2PKG8"/>
<dbReference type="Pfam" id="PF00089">
    <property type="entry name" value="Trypsin"/>
    <property type="match status" value="1"/>
</dbReference>
<dbReference type="SUPFAM" id="SSF50494">
    <property type="entry name" value="Trypsin-like serine proteases"/>
    <property type="match status" value="1"/>
</dbReference>
<protein>
    <recommendedName>
        <fullName evidence="6">Peptidase S1 domain-containing protein</fullName>
    </recommendedName>
</protein>
<accession>A0AAV2PKG8</accession>
<dbReference type="GO" id="GO:0004252">
    <property type="term" value="F:serine-type endopeptidase activity"/>
    <property type="evidence" value="ECO:0007669"/>
    <property type="project" value="InterPro"/>
</dbReference>
<evidence type="ECO:0000313" key="7">
    <source>
        <dbReference type="EMBL" id="CAL4060394.1"/>
    </source>
</evidence>
<proteinExistence type="inferred from homology"/>
<keyword evidence="2" id="KW-0964">Secreted</keyword>
<sequence>NGGYNSGGASGGQLNGGYNSGGGSGGQLNGGYNSGGGSGGQLNGGYNSGGVSGGQLNGGYNTGGGSGGQLNGGYNNKRDIGVSGSNGIGQLNEVYDSNILSGSDFDIVSSGFSVDKSNDIDVGGFIPNSLPDALTNGAGNPPGQYLDPQGNFIDIVTPIRSGPQGRELGCNCVPRNQCPAHLTVGPTISSAAREQLPPNLVQVNPNLQTLSNLREQLPPNFVKVNQNLQSLANLQSPQASVNQAVPFTLEDLRSVQDPRNSPSAQPVLSTRNKRETQPSIDQMSIASDSIMDQIAMATEKGRQFNPEVISLDQLHALTGGAVHIVNDNIQIANSQVSNIKQVPQPIALDTSDFIPQIALDVSGSSLIQQGREISSSNNNRDRQLAPPQSLSCRAFEVCCALEQFQGSFSDNVQSFTSVGQCGISNKEGVQGRVTQPFQQEGDAKFGEYPWQAAVLKKEGFDNVYVCAGTLVDNRHILTAAHCITGYQAIEIRVRLGEWDVNRDTEFFAHFESDAIAIFEHPEFYDGNLINDIAIIRTDAVVDFLKNPHIGPICLPRPGQDFTNQRCMVTGWGKDGFGDSGQYQNVLKEVELGVIGTADCQSRLRRTRLGANYRLHPGMICAGGEQGKDSCKGDGGGPLSCAGRDGRYYLGGLVSWGIGCGTPGIPGVYVNVSYYLNWIRSIVTV</sequence>
<keyword evidence="8" id="KW-1185">Reference proteome</keyword>
<feature type="domain" description="Peptidase S1" evidence="6">
    <location>
        <begin position="428"/>
        <end position="683"/>
    </location>
</feature>
<dbReference type="PRINTS" id="PR00722">
    <property type="entry name" value="CHYMOTRYPSIN"/>
</dbReference>
<comment type="subcellular location">
    <subcellularLocation>
        <location evidence="1">Secreted</location>
    </subcellularLocation>
</comment>
<dbReference type="GO" id="GO:0006508">
    <property type="term" value="P:proteolysis"/>
    <property type="evidence" value="ECO:0007669"/>
    <property type="project" value="InterPro"/>
</dbReference>
<dbReference type="InterPro" id="IPR043504">
    <property type="entry name" value="Peptidase_S1_PA_chymotrypsin"/>
</dbReference>
<dbReference type="InterPro" id="IPR051487">
    <property type="entry name" value="Ser/Thr_Proteases_Immune/Dev"/>
</dbReference>
<dbReference type="InterPro" id="IPR009003">
    <property type="entry name" value="Peptidase_S1_PA"/>
</dbReference>
<evidence type="ECO:0000256" key="5">
    <source>
        <dbReference type="SAM" id="MobiDB-lite"/>
    </source>
</evidence>
<gene>
    <name evidence="7" type="ORF">MNOR_LOCUS1322</name>
</gene>
<dbReference type="FunFam" id="2.40.10.10:FF:000038">
    <property type="entry name" value="Serine protease"/>
    <property type="match status" value="1"/>
</dbReference>
<dbReference type="InterPro" id="IPR018114">
    <property type="entry name" value="TRYPSIN_HIS"/>
</dbReference>
<name>A0AAV2PKG8_MEGNR</name>
<dbReference type="InterPro" id="IPR001314">
    <property type="entry name" value="Peptidase_S1A"/>
</dbReference>
<organism evidence="7 8">
    <name type="scientific">Meganyctiphanes norvegica</name>
    <name type="common">Northern krill</name>
    <name type="synonym">Thysanopoda norvegica</name>
    <dbReference type="NCBI Taxonomy" id="48144"/>
    <lineage>
        <taxon>Eukaryota</taxon>
        <taxon>Metazoa</taxon>
        <taxon>Ecdysozoa</taxon>
        <taxon>Arthropoda</taxon>
        <taxon>Crustacea</taxon>
        <taxon>Multicrustacea</taxon>
        <taxon>Malacostraca</taxon>
        <taxon>Eumalacostraca</taxon>
        <taxon>Eucarida</taxon>
        <taxon>Euphausiacea</taxon>
        <taxon>Euphausiidae</taxon>
        <taxon>Meganyctiphanes</taxon>
    </lineage>
</organism>
<dbReference type="SMART" id="SM00020">
    <property type="entry name" value="Tryp_SPc"/>
    <property type="match status" value="1"/>
</dbReference>
<evidence type="ECO:0000259" key="6">
    <source>
        <dbReference type="PROSITE" id="PS50240"/>
    </source>
</evidence>
<evidence type="ECO:0000256" key="1">
    <source>
        <dbReference type="ARBA" id="ARBA00004613"/>
    </source>
</evidence>
<dbReference type="CDD" id="cd00190">
    <property type="entry name" value="Tryp_SPc"/>
    <property type="match status" value="1"/>
</dbReference>
<dbReference type="EMBL" id="CAXKWB010000349">
    <property type="protein sequence ID" value="CAL4060394.1"/>
    <property type="molecule type" value="Genomic_DNA"/>
</dbReference>
<dbReference type="GO" id="GO:0005576">
    <property type="term" value="C:extracellular region"/>
    <property type="evidence" value="ECO:0007669"/>
    <property type="project" value="UniProtKB-SubCell"/>
</dbReference>
<feature type="non-terminal residue" evidence="7">
    <location>
        <position position="1"/>
    </location>
</feature>
<reference evidence="7 8" key="1">
    <citation type="submission" date="2024-05" db="EMBL/GenBank/DDBJ databases">
        <authorList>
            <person name="Wallberg A."/>
        </authorList>
    </citation>
    <scope>NUCLEOTIDE SEQUENCE [LARGE SCALE GENOMIC DNA]</scope>
</reference>
<evidence type="ECO:0000256" key="4">
    <source>
        <dbReference type="ARBA" id="ARBA00024195"/>
    </source>
</evidence>
<dbReference type="PROSITE" id="PS00134">
    <property type="entry name" value="TRYPSIN_HIS"/>
    <property type="match status" value="1"/>
</dbReference>
<dbReference type="InterPro" id="IPR001254">
    <property type="entry name" value="Trypsin_dom"/>
</dbReference>
<comment type="similarity">
    <text evidence="4">Belongs to the peptidase S1 family. CLIP subfamily.</text>
</comment>
<feature type="region of interest" description="Disordered" evidence="5">
    <location>
        <begin position="252"/>
        <end position="284"/>
    </location>
</feature>
<keyword evidence="3" id="KW-1015">Disulfide bond</keyword>
<evidence type="ECO:0000256" key="2">
    <source>
        <dbReference type="ARBA" id="ARBA00022525"/>
    </source>
</evidence>
<dbReference type="PANTHER" id="PTHR24256">
    <property type="entry name" value="TRYPTASE-RELATED"/>
    <property type="match status" value="1"/>
</dbReference>
<dbReference type="Proteomes" id="UP001497623">
    <property type="component" value="Unassembled WGS sequence"/>
</dbReference>
<feature type="compositionally biased region" description="Polar residues" evidence="5">
    <location>
        <begin position="257"/>
        <end position="270"/>
    </location>
</feature>
<comment type="caution">
    <text evidence="7">The sequence shown here is derived from an EMBL/GenBank/DDBJ whole genome shotgun (WGS) entry which is preliminary data.</text>
</comment>
<dbReference type="Gene3D" id="2.40.10.10">
    <property type="entry name" value="Trypsin-like serine proteases"/>
    <property type="match status" value="2"/>
</dbReference>
<dbReference type="PROSITE" id="PS50240">
    <property type="entry name" value="TRYPSIN_DOM"/>
    <property type="match status" value="1"/>
</dbReference>
<evidence type="ECO:0000256" key="3">
    <source>
        <dbReference type="ARBA" id="ARBA00023157"/>
    </source>
</evidence>